<organism evidence="1 2">
    <name type="scientific">Ficus carica</name>
    <name type="common">Common fig</name>
    <dbReference type="NCBI Taxonomy" id="3494"/>
    <lineage>
        <taxon>Eukaryota</taxon>
        <taxon>Viridiplantae</taxon>
        <taxon>Streptophyta</taxon>
        <taxon>Embryophyta</taxon>
        <taxon>Tracheophyta</taxon>
        <taxon>Spermatophyta</taxon>
        <taxon>Magnoliopsida</taxon>
        <taxon>eudicotyledons</taxon>
        <taxon>Gunneridae</taxon>
        <taxon>Pentapetalae</taxon>
        <taxon>rosids</taxon>
        <taxon>fabids</taxon>
        <taxon>Rosales</taxon>
        <taxon>Moraceae</taxon>
        <taxon>Ficeae</taxon>
        <taxon>Ficus</taxon>
    </lineage>
</organism>
<dbReference type="EMBL" id="BTGU01000413">
    <property type="protein sequence ID" value="GMN67172.1"/>
    <property type="molecule type" value="Genomic_DNA"/>
</dbReference>
<comment type="caution">
    <text evidence="1">The sequence shown here is derived from an EMBL/GenBank/DDBJ whole genome shotgun (WGS) entry which is preliminary data.</text>
</comment>
<dbReference type="Proteomes" id="UP001187192">
    <property type="component" value="Unassembled WGS sequence"/>
</dbReference>
<reference evidence="1" key="1">
    <citation type="submission" date="2023-07" db="EMBL/GenBank/DDBJ databases">
        <title>draft genome sequence of fig (Ficus carica).</title>
        <authorList>
            <person name="Takahashi T."/>
            <person name="Nishimura K."/>
        </authorList>
    </citation>
    <scope>NUCLEOTIDE SEQUENCE</scope>
</reference>
<name>A0AA88E304_FICCA</name>
<sequence length="83" mass="9406">MNAMKCSVVNTFSPFSIEIGISLVRNWFLLVLRRCLWLAPNPIKRWEICSFSDTLEAEMTRGGCGRDPDQDCTVEFASIMISS</sequence>
<evidence type="ECO:0000313" key="2">
    <source>
        <dbReference type="Proteomes" id="UP001187192"/>
    </source>
</evidence>
<protein>
    <submittedName>
        <fullName evidence="1">Uncharacterized protein</fullName>
    </submittedName>
</protein>
<accession>A0AA88E304</accession>
<gene>
    <name evidence="1" type="ORF">TIFTF001_036238</name>
</gene>
<keyword evidence="2" id="KW-1185">Reference proteome</keyword>
<proteinExistence type="predicted"/>
<evidence type="ECO:0000313" key="1">
    <source>
        <dbReference type="EMBL" id="GMN67172.1"/>
    </source>
</evidence>
<dbReference type="AlphaFoldDB" id="A0AA88E304"/>